<dbReference type="InterPro" id="IPR000651">
    <property type="entry name" value="Ras-like_Gua-exchang_fac_N"/>
</dbReference>
<accession>A0A7J6YAE7</accession>
<dbReference type="SUPFAM" id="SSF48366">
    <property type="entry name" value="Ras GEF"/>
    <property type="match status" value="1"/>
</dbReference>
<dbReference type="InterPro" id="IPR001895">
    <property type="entry name" value="RASGEF_cat_dom"/>
</dbReference>
<evidence type="ECO:0008006" key="7">
    <source>
        <dbReference type="Google" id="ProtNLM"/>
    </source>
</evidence>
<organism evidence="5 6">
    <name type="scientific">Trypanosoma cruzi</name>
    <dbReference type="NCBI Taxonomy" id="5693"/>
    <lineage>
        <taxon>Eukaryota</taxon>
        <taxon>Discoba</taxon>
        <taxon>Euglenozoa</taxon>
        <taxon>Kinetoplastea</taxon>
        <taxon>Metakinetoplastina</taxon>
        <taxon>Trypanosomatida</taxon>
        <taxon>Trypanosomatidae</taxon>
        <taxon>Trypanosoma</taxon>
        <taxon>Schizotrypanum</taxon>
    </lineage>
</organism>
<evidence type="ECO:0000259" key="4">
    <source>
        <dbReference type="PROSITE" id="PS50212"/>
    </source>
</evidence>
<evidence type="ECO:0000256" key="2">
    <source>
        <dbReference type="PROSITE-ProRule" id="PRU00168"/>
    </source>
</evidence>
<dbReference type="CDD" id="cd06224">
    <property type="entry name" value="REM"/>
    <property type="match status" value="1"/>
</dbReference>
<dbReference type="PROSITE" id="PS50212">
    <property type="entry name" value="RASGEF_NTER"/>
    <property type="match status" value="1"/>
</dbReference>
<dbReference type="InterPro" id="IPR008937">
    <property type="entry name" value="Ras-like_GEF"/>
</dbReference>
<dbReference type="GO" id="GO:0007264">
    <property type="term" value="P:small GTPase-mediated signal transduction"/>
    <property type="evidence" value="ECO:0007669"/>
    <property type="project" value="InterPro"/>
</dbReference>
<comment type="caution">
    <text evidence="5">The sequence shown here is derived from an EMBL/GenBank/DDBJ whole genome shotgun (WGS) entry which is preliminary data.</text>
</comment>
<dbReference type="InterPro" id="IPR023578">
    <property type="entry name" value="Ras_GEF_dom_sf"/>
</dbReference>
<proteinExistence type="predicted"/>
<gene>
    <name evidence="5" type="ORF">ECC02_003558</name>
</gene>
<dbReference type="PANTHER" id="PTHR23113:SF99">
    <property type="entry name" value="RASGEF DOMAIN-CONTAINING PROTEIN"/>
    <property type="match status" value="1"/>
</dbReference>
<evidence type="ECO:0000256" key="1">
    <source>
        <dbReference type="ARBA" id="ARBA00022658"/>
    </source>
</evidence>
<dbReference type="Proteomes" id="UP000583944">
    <property type="component" value="Unassembled WGS sequence"/>
</dbReference>
<evidence type="ECO:0000259" key="3">
    <source>
        <dbReference type="PROSITE" id="PS50009"/>
    </source>
</evidence>
<keyword evidence="1 2" id="KW-0344">Guanine-nucleotide releasing factor</keyword>
<dbReference type="SMART" id="SM00229">
    <property type="entry name" value="RasGEFN"/>
    <property type="match status" value="1"/>
</dbReference>
<evidence type="ECO:0000313" key="6">
    <source>
        <dbReference type="Proteomes" id="UP000583944"/>
    </source>
</evidence>
<evidence type="ECO:0000313" key="5">
    <source>
        <dbReference type="EMBL" id="KAF5223280.1"/>
    </source>
</evidence>
<dbReference type="Pfam" id="PF00618">
    <property type="entry name" value="RasGEF_N"/>
    <property type="match status" value="1"/>
</dbReference>
<sequence length="545" mass="61691">MVMGTSAERGQTRLYVRMEGLPPFALIVSEDLSPEALEYVARQYVRDRYGSGAGTDHLLVRRINFAGSDKLMDFAKGEKTHSIVKPLVNKTLAGTSTDHVGNNFAFVKTLPAYHGSESPEAIRGSYRTSDAPVLNENLPEVSEGGGAAAFIPSSTYMSFIGFSRLVRMMTDPHNPQRDLFTRVVLLTYRQFATPEELLEQLIERYEVPALSRPGESDRSPLVHQFYMELRRDIQRAVFNVLELWVENYYEDFSNDVLFRRLVAFSKEKIDQSGAPAALLSLMAKGDRTALNSSTPTVLPGVARGGETPTAVLIQYSPREIAAQLTILTSYVHRQLKGPELLGQRWNADEASSIRNFIQYRDFFSSVNNWVSYAVVSERDLSQRSKNLDLLMLVCDELIKLRNWDMLFAVHGGMRAPAVKRLSRTWASLSRETAELFTRLRKMLGSDADHKTFKETMRKGSRLQFPCVTIFLQEMKVLEESKCFQEGLVNFGRCLQQYRLLQTLLQGKEVRVDHLMPKNELMGTFSAWVPVDASLLMQLSEEAEKP</sequence>
<dbReference type="Pfam" id="PF00617">
    <property type="entry name" value="RasGEF"/>
    <property type="match status" value="1"/>
</dbReference>
<dbReference type="AlphaFoldDB" id="A0A7J6YAE7"/>
<dbReference type="Gene3D" id="1.10.840.10">
    <property type="entry name" value="Ras guanine-nucleotide exchange factors catalytic domain"/>
    <property type="match status" value="1"/>
</dbReference>
<dbReference type="SMART" id="SM00147">
    <property type="entry name" value="RasGEF"/>
    <property type="match status" value="1"/>
</dbReference>
<dbReference type="VEuPathDB" id="TriTrypDB:BCY84_03213"/>
<feature type="domain" description="Ras-GEF" evidence="3">
    <location>
        <begin position="316"/>
        <end position="545"/>
    </location>
</feature>
<dbReference type="Gene3D" id="1.20.870.10">
    <property type="entry name" value="Son of sevenless (SoS) protein Chain: S domain 1"/>
    <property type="match status" value="1"/>
</dbReference>
<protein>
    <recommendedName>
        <fullName evidence="7">Guanine nucleotide releasing protein</fullName>
    </recommendedName>
</protein>
<dbReference type="GO" id="GO:0005085">
    <property type="term" value="F:guanyl-nucleotide exchange factor activity"/>
    <property type="evidence" value="ECO:0007669"/>
    <property type="project" value="UniProtKB-KW"/>
</dbReference>
<feature type="domain" description="N-terminal Ras-GEF" evidence="4">
    <location>
        <begin position="153"/>
        <end position="289"/>
    </location>
</feature>
<dbReference type="EMBL" id="JABDHM010000020">
    <property type="protein sequence ID" value="KAF5223280.1"/>
    <property type="molecule type" value="Genomic_DNA"/>
</dbReference>
<dbReference type="VEuPathDB" id="TriTrypDB:ECC02_003558"/>
<name>A0A7J6YAE7_TRYCR</name>
<dbReference type="PROSITE" id="PS50009">
    <property type="entry name" value="RASGEF_CAT"/>
    <property type="match status" value="1"/>
</dbReference>
<dbReference type="PANTHER" id="PTHR23113">
    <property type="entry name" value="GUANINE NUCLEOTIDE EXCHANGE FACTOR"/>
    <property type="match status" value="1"/>
</dbReference>
<reference evidence="5 6" key="1">
    <citation type="journal article" date="2019" name="Genome Biol. Evol.">
        <title>Nanopore Sequencing Significantly Improves Genome Assembly of the Protozoan Parasite Trypanosoma cruzi.</title>
        <authorList>
            <person name="Diaz-Viraque F."/>
            <person name="Pita S."/>
            <person name="Greif G."/>
            <person name="de Souza R.C.M."/>
            <person name="Iraola G."/>
            <person name="Robello C."/>
        </authorList>
    </citation>
    <scope>NUCLEOTIDE SEQUENCE [LARGE SCALE GENOMIC DNA]</scope>
    <source>
        <strain evidence="5 6">Berenice</strain>
    </source>
</reference>
<dbReference type="InterPro" id="IPR036964">
    <property type="entry name" value="RASGEF_cat_dom_sf"/>
</dbReference>